<dbReference type="GO" id="GO:0000272">
    <property type="term" value="P:polysaccharide catabolic process"/>
    <property type="evidence" value="ECO:0007669"/>
    <property type="project" value="TreeGrafter"/>
</dbReference>
<dbReference type="PROSITE" id="PS51257">
    <property type="entry name" value="PROKAR_LIPOPROTEIN"/>
    <property type="match status" value="1"/>
</dbReference>
<dbReference type="KEGG" id="fek:C1H87_07220"/>
<organism evidence="3 4">
    <name type="scientific">Flavivirga eckloniae</name>
    <dbReference type="NCBI Taxonomy" id="1803846"/>
    <lineage>
        <taxon>Bacteria</taxon>
        <taxon>Pseudomonadati</taxon>
        <taxon>Bacteroidota</taxon>
        <taxon>Flavobacteriia</taxon>
        <taxon>Flavobacteriales</taxon>
        <taxon>Flavobacteriaceae</taxon>
        <taxon>Flavivirga</taxon>
    </lineage>
</organism>
<evidence type="ECO:0000313" key="3">
    <source>
        <dbReference type="EMBL" id="AUP78510.1"/>
    </source>
</evidence>
<comment type="similarity">
    <text evidence="2">Belongs to the glycosyl hydrolase 88 family.</text>
</comment>
<dbReference type="Proteomes" id="UP000235826">
    <property type="component" value="Chromosome"/>
</dbReference>
<dbReference type="EMBL" id="CP025791">
    <property type="protein sequence ID" value="AUP78510.1"/>
    <property type="molecule type" value="Genomic_DNA"/>
</dbReference>
<evidence type="ECO:0000256" key="1">
    <source>
        <dbReference type="ARBA" id="ARBA00022801"/>
    </source>
</evidence>
<dbReference type="SUPFAM" id="SSF48208">
    <property type="entry name" value="Six-hairpin glycosidases"/>
    <property type="match status" value="1"/>
</dbReference>
<evidence type="ECO:0000256" key="2">
    <source>
        <dbReference type="ARBA" id="ARBA00038358"/>
    </source>
</evidence>
<dbReference type="InterPro" id="IPR012341">
    <property type="entry name" value="6hp_glycosidase-like_sf"/>
</dbReference>
<accession>A0A2K9PN75</accession>
<dbReference type="Gene3D" id="1.50.10.10">
    <property type="match status" value="1"/>
</dbReference>
<protein>
    <submittedName>
        <fullName evidence="3">Glucuronyl hydrolase</fullName>
    </submittedName>
</protein>
<evidence type="ECO:0000313" key="4">
    <source>
        <dbReference type="Proteomes" id="UP000235826"/>
    </source>
</evidence>
<dbReference type="InterPro" id="IPR008928">
    <property type="entry name" value="6-hairpin_glycosidase_sf"/>
</dbReference>
<keyword evidence="1 3" id="KW-0378">Hydrolase</keyword>
<reference evidence="3 4" key="1">
    <citation type="submission" date="2018-01" db="EMBL/GenBank/DDBJ databases">
        <title>Complete genome sequence of Flavivirga eckloniae ECD14 isolated from seaweed Ecklonia cava.</title>
        <authorList>
            <person name="Lee J.H."/>
            <person name="Baik K.S."/>
            <person name="Seong C.N."/>
        </authorList>
    </citation>
    <scope>NUCLEOTIDE SEQUENCE [LARGE SCALE GENOMIC DNA]</scope>
    <source>
        <strain evidence="3 4">ECD14</strain>
    </source>
</reference>
<dbReference type="RefSeq" id="WP_102755165.1">
    <property type="nucleotide sequence ID" value="NZ_CP025791.1"/>
</dbReference>
<dbReference type="InterPro" id="IPR052369">
    <property type="entry name" value="UG_Glycosaminoglycan_Hydrolase"/>
</dbReference>
<name>A0A2K9PN75_9FLAO</name>
<dbReference type="PANTHER" id="PTHR36845">
    <property type="entry name" value="HYDROLASE, PUTATIVE (AFU_ORTHOLOGUE AFUA_7G05090)-RELATED"/>
    <property type="match status" value="1"/>
</dbReference>
<dbReference type="OrthoDB" id="428577at2"/>
<proteinExistence type="inferred from homology"/>
<sequence>MSLSIRVIILLFTLTVSCVPAKEKKDKSIYSDNISVAETQYNHILSEVNTLDKLPNTRNADGTLHLDPKEGWVSGFFPGSLWYLYELSGEEKWKKEAIRWTETLDTIQWYKGTHDIGFMINCSYGNALRLTKDKKYETVLINAAKTLSERFNEKTKTILSWDKFTPWGEDEEYDFTVIIDNMMNLELLYKAEKLSGDTSFKKIANVHANSTIKHHYRPDYSSYHSIVFNPETGDLIKKKTSQGYSDNSSWSRGQAWGLYGFTMCYRETKNMEYLEMAKNIAAYIMNSKFIPEDKVPLWDYHVGQENYNPDIEIPVEKFGKMRDVSAAAITASAFFELSTLVEINAEHYYNYANDIVNVLSTDKYRAAKEEKNYFILKHSVGSIPHHVYYNEPNAGQVDQPINYADYYFLEALVRKKEIDNMTSVDK</sequence>
<dbReference type="AlphaFoldDB" id="A0A2K9PN75"/>
<gene>
    <name evidence="3" type="ORF">C1H87_07220</name>
</gene>
<dbReference type="GO" id="GO:0052757">
    <property type="term" value="F:chondroitin hydrolase activity"/>
    <property type="evidence" value="ECO:0007669"/>
    <property type="project" value="TreeGrafter"/>
</dbReference>
<dbReference type="PANTHER" id="PTHR36845:SF1">
    <property type="entry name" value="HYDROLASE, PUTATIVE (AFU_ORTHOLOGUE AFUA_7G05090)-RELATED"/>
    <property type="match status" value="1"/>
</dbReference>
<keyword evidence="4" id="KW-1185">Reference proteome</keyword>